<dbReference type="InterPro" id="IPR037123">
    <property type="entry name" value="PRibGlycinamide_synth_C_sf"/>
</dbReference>
<dbReference type="InterPro" id="IPR020560">
    <property type="entry name" value="PRibGlycinamide_synth_C-dom"/>
</dbReference>
<comment type="caution">
    <text evidence="12">The sequence shown here is derived from an EMBL/GenBank/DDBJ whole genome shotgun (WGS) entry which is preliminary data.</text>
</comment>
<dbReference type="SMART" id="SM01209">
    <property type="entry name" value="GARS_A"/>
    <property type="match status" value="1"/>
</dbReference>
<proteinExistence type="inferred from homology"/>
<dbReference type="Pfam" id="PF01071">
    <property type="entry name" value="GARS_A"/>
    <property type="match status" value="1"/>
</dbReference>
<name>A0A0G1X047_9BACT</name>
<evidence type="ECO:0000256" key="5">
    <source>
        <dbReference type="ARBA" id="ARBA00022755"/>
    </source>
</evidence>
<dbReference type="STRING" id="1618671.UY67_C0009G0026"/>
<dbReference type="SUPFAM" id="SSF51246">
    <property type="entry name" value="Rudiment single hybrid motif"/>
    <property type="match status" value="1"/>
</dbReference>
<dbReference type="SUPFAM" id="SSF56059">
    <property type="entry name" value="Glutathione synthetase ATP-binding domain-like"/>
    <property type="match status" value="1"/>
</dbReference>
<keyword evidence="6 10" id="KW-0067">ATP-binding</keyword>
<dbReference type="PANTHER" id="PTHR43472:SF1">
    <property type="entry name" value="PHOSPHORIBOSYLAMINE--GLYCINE LIGASE, CHLOROPLASTIC"/>
    <property type="match status" value="1"/>
</dbReference>
<keyword evidence="5" id="KW-0658">Purine biosynthesis</keyword>
<dbReference type="Pfam" id="PF02843">
    <property type="entry name" value="GARS_C"/>
    <property type="match status" value="1"/>
</dbReference>
<evidence type="ECO:0000256" key="8">
    <source>
        <dbReference type="ARBA" id="ARBA00042242"/>
    </source>
</evidence>
<evidence type="ECO:0000313" key="13">
    <source>
        <dbReference type="Proteomes" id="UP000034273"/>
    </source>
</evidence>
<dbReference type="EC" id="6.3.4.13" evidence="2"/>
<evidence type="ECO:0000256" key="4">
    <source>
        <dbReference type="ARBA" id="ARBA00022741"/>
    </source>
</evidence>
<dbReference type="InterPro" id="IPR020561">
    <property type="entry name" value="PRibGlycinamid_synth_ATP-grasp"/>
</dbReference>
<gene>
    <name evidence="12" type="ORF">UY67_C0009G0026</name>
</gene>
<evidence type="ECO:0000313" key="12">
    <source>
        <dbReference type="EMBL" id="KKW24220.1"/>
    </source>
</evidence>
<dbReference type="AlphaFoldDB" id="A0A0G1X047"/>
<evidence type="ECO:0000256" key="2">
    <source>
        <dbReference type="ARBA" id="ARBA00013255"/>
    </source>
</evidence>
<dbReference type="GO" id="GO:0004637">
    <property type="term" value="F:phosphoribosylamine-glycine ligase activity"/>
    <property type="evidence" value="ECO:0007669"/>
    <property type="project" value="UniProtKB-EC"/>
</dbReference>
<sequence length="431" mass="48407">MDKKKFLFVSLIGLCTDLAWQVSKEGHEVKLALDHDDDGIGDGFFTKVKNWKDEVDWADIVVFDDSLGHGTHAKRLRSHGKLVFGGTPYTDQLEDDRGFGQDELKKHGISILDYSTFTDFDVAITYVRENPGAYVFKPSGRAANNKSLLFVGMEEDGSDIVRLLETYKRVWSNTIKLFQLQKKVAGVEVAVGAFFNGKRFITPINVNFEHKKLFPGEVGPATGEMGTAMFWSSPNRLFNATLKKFEETLAAENFIGYIDLNCIVNGSGIYPLEFTTRIGYPTIQIQQEGIMMPSSEFIYNLVTGVDFEIKTKKGFQVGVLLAVAPFPFEDKRLFDMTSKDTTIVFKKAKTSGDGVHLGDVKLVNDEWIVAGYSGCVVVVVGSGQTMKQAQQQAYSRIHNLLIPNMYYRTDIGDRWAEDSDKLHNWGYLRET</sequence>
<evidence type="ECO:0000259" key="11">
    <source>
        <dbReference type="PROSITE" id="PS50975"/>
    </source>
</evidence>
<dbReference type="GO" id="GO:0006189">
    <property type="term" value="P:'de novo' IMP biosynthetic process"/>
    <property type="evidence" value="ECO:0007669"/>
    <property type="project" value="UniProtKB-UniPathway"/>
</dbReference>
<organism evidence="12 13">
    <name type="scientific">Candidatus Kaiserbacteria bacterium GW2011_GWA2_52_12</name>
    <dbReference type="NCBI Taxonomy" id="1618671"/>
    <lineage>
        <taxon>Bacteria</taxon>
        <taxon>Candidatus Kaiseribacteriota</taxon>
    </lineage>
</organism>
<dbReference type="InterPro" id="IPR000115">
    <property type="entry name" value="PRibGlycinamide_synth"/>
</dbReference>
<keyword evidence="4 10" id="KW-0547">Nucleotide-binding</keyword>
<evidence type="ECO:0000256" key="1">
    <source>
        <dbReference type="ARBA" id="ARBA00005174"/>
    </source>
</evidence>
<dbReference type="PROSITE" id="PS50975">
    <property type="entry name" value="ATP_GRASP"/>
    <property type="match status" value="1"/>
</dbReference>
<dbReference type="SMART" id="SM01210">
    <property type="entry name" value="GARS_C"/>
    <property type="match status" value="1"/>
</dbReference>
<evidence type="ECO:0000256" key="6">
    <source>
        <dbReference type="ARBA" id="ARBA00022840"/>
    </source>
</evidence>
<feature type="domain" description="ATP-grasp" evidence="11">
    <location>
        <begin position="101"/>
        <end position="303"/>
    </location>
</feature>
<dbReference type="InterPro" id="IPR011761">
    <property type="entry name" value="ATP-grasp"/>
</dbReference>
<dbReference type="GO" id="GO:0046872">
    <property type="term" value="F:metal ion binding"/>
    <property type="evidence" value="ECO:0007669"/>
    <property type="project" value="InterPro"/>
</dbReference>
<dbReference type="InterPro" id="IPR011054">
    <property type="entry name" value="Rudment_hybrid_motif"/>
</dbReference>
<dbReference type="Gene3D" id="3.90.600.10">
    <property type="entry name" value="Phosphoribosylglycinamide synthetase, C-terminal domain"/>
    <property type="match status" value="1"/>
</dbReference>
<dbReference type="Proteomes" id="UP000034273">
    <property type="component" value="Unassembled WGS sequence"/>
</dbReference>
<evidence type="ECO:0000256" key="3">
    <source>
        <dbReference type="ARBA" id="ARBA00022598"/>
    </source>
</evidence>
<dbReference type="GO" id="GO:0009113">
    <property type="term" value="P:purine nucleobase biosynthetic process"/>
    <property type="evidence" value="ECO:0007669"/>
    <property type="project" value="InterPro"/>
</dbReference>
<dbReference type="PANTHER" id="PTHR43472">
    <property type="entry name" value="PHOSPHORIBOSYLAMINE--GLYCINE LIGASE"/>
    <property type="match status" value="1"/>
</dbReference>
<dbReference type="Gene3D" id="3.30.470.20">
    <property type="entry name" value="ATP-grasp fold, B domain"/>
    <property type="match status" value="1"/>
</dbReference>
<evidence type="ECO:0000256" key="9">
    <source>
        <dbReference type="ARBA" id="ARBA00042864"/>
    </source>
</evidence>
<dbReference type="UniPathway" id="UPA00074">
    <property type="reaction ID" value="UER00125"/>
</dbReference>
<dbReference type="PATRIC" id="fig|1618671.3.peg.426"/>
<comment type="pathway">
    <text evidence="1">Purine metabolism; IMP biosynthesis via de novo pathway; N(1)-(5-phospho-D-ribosyl)glycinamide from 5-phospho-alpha-D-ribose 1-diphosphate: step 2/2.</text>
</comment>
<keyword evidence="3 12" id="KW-0436">Ligase</keyword>
<dbReference type="EMBL" id="LCQW01000009">
    <property type="protein sequence ID" value="KKW24220.1"/>
    <property type="molecule type" value="Genomic_DNA"/>
</dbReference>
<evidence type="ECO:0000256" key="10">
    <source>
        <dbReference type="PROSITE-ProRule" id="PRU00409"/>
    </source>
</evidence>
<reference evidence="12 13" key="1">
    <citation type="journal article" date="2015" name="Nature">
        <title>rRNA introns, odd ribosomes, and small enigmatic genomes across a large radiation of phyla.</title>
        <authorList>
            <person name="Brown C.T."/>
            <person name="Hug L.A."/>
            <person name="Thomas B.C."/>
            <person name="Sharon I."/>
            <person name="Castelle C.J."/>
            <person name="Singh A."/>
            <person name="Wilkins M.J."/>
            <person name="Williams K.H."/>
            <person name="Banfield J.F."/>
        </authorList>
    </citation>
    <scope>NUCLEOTIDE SEQUENCE [LARGE SCALE GENOMIC DNA]</scope>
</reference>
<evidence type="ECO:0000256" key="7">
    <source>
        <dbReference type="ARBA" id="ARBA00038345"/>
    </source>
</evidence>
<protein>
    <recommendedName>
        <fullName evidence="2">phosphoribosylamine--glycine ligase</fullName>
        <ecNumber evidence="2">6.3.4.13</ecNumber>
    </recommendedName>
    <alternativeName>
        <fullName evidence="8">Glycinamide ribonucleotide synthetase</fullName>
    </alternativeName>
    <alternativeName>
        <fullName evidence="9">Phosphoribosylglycinamide synthetase</fullName>
    </alternativeName>
</protein>
<accession>A0A0G1X047</accession>
<dbReference type="GO" id="GO:0005524">
    <property type="term" value="F:ATP binding"/>
    <property type="evidence" value="ECO:0007669"/>
    <property type="project" value="UniProtKB-UniRule"/>
</dbReference>
<comment type="similarity">
    <text evidence="7">Belongs to the GARS family.</text>
</comment>